<dbReference type="Proteomes" id="UP001221898">
    <property type="component" value="Unassembled WGS sequence"/>
</dbReference>
<dbReference type="AlphaFoldDB" id="A0AAD7W9F6"/>
<comment type="caution">
    <text evidence="1">The sequence shown here is derived from an EMBL/GenBank/DDBJ whole genome shotgun (WGS) entry which is preliminary data.</text>
</comment>
<proteinExistence type="predicted"/>
<evidence type="ECO:0000313" key="1">
    <source>
        <dbReference type="EMBL" id="KAJ8388335.1"/>
    </source>
</evidence>
<keyword evidence="2" id="KW-1185">Reference proteome</keyword>
<organism evidence="1 2">
    <name type="scientific">Aldrovandia affinis</name>
    <dbReference type="NCBI Taxonomy" id="143900"/>
    <lineage>
        <taxon>Eukaryota</taxon>
        <taxon>Metazoa</taxon>
        <taxon>Chordata</taxon>
        <taxon>Craniata</taxon>
        <taxon>Vertebrata</taxon>
        <taxon>Euteleostomi</taxon>
        <taxon>Actinopterygii</taxon>
        <taxon>Neopterygii</taxon>
        <taxon>Teleostei</taxon>
        <taxon>Notacanthiformes</taxon>
        <taxon>Halosauridae</taxon>
        <taxon>Aldrovandia</taxon>
    </lineage>
</organism>
<name>A0AAD7W9F6_9TELE</name>
<accession>A0AAD7W9F6</accession>
<sequence length="98" mass="10552">MGVLERNVALTCRISTSRVLQSVVIRVSRAPGSFGNVTHVPTAPFRPPQGAAPEIEALDLETRAKPHRGIKWVMVSSAIAPGRKTQIISRCRPVSPDG</sequence>
<protein>
    <submittedName>
        <fullName evidence="1">Uncharacterized protein</fullName>
    </submittedName>
</protein>
<evidence type="ECO:0000313" key="2">
    <source>
        <dbReference type="Proteomes" id="UP001221898"/>
    </source>
</evidence>
<dbReference type="EMBL" id="JAINUG010000196">
    <property type="protein sequence ID" value="KAJ8388335.1"/>
    <property type="molecule type" value="Genomic_DNA"/>
</dbReference>
<reference evidence="1" key="1">
    <citation type="journal article" date="2023" name="Science">
        <title>Genome structures resolve the early diversification of teleost fishes.</title>
        <authorList>
            <person name="Parey E."/>
            <person name="Louis A."/>
            <person name="Montfort J."/>
            <person name="Bouchez O."/>
            <person name="Roques C."/>
            <person name="Iampietro C."/>
            <person name="Lluch J."/>
            <person name="Castinel A."/>
            <person name="Donnadieu C."/>
            <person name="Desvignes T."/>
            <person name="Floi Bucao C."/>
            <person name="Jouanno E."/>
            <person name="Wen M."/>
            <person name="Mejri S."/>
            <person name="Dirks R."/>
            <person name="Jansen H."/>
            <person name="Henkel C."/>
            <person name="Chen W.J."/>
            <person name="Zahm M."/>
            <person name="Cabau C."/>
            <person name="Klopp C."/>
            <person name="Thompson A.W."/>
            <person name="Robinson-Rechavi M."/>
            <person name="Braasch I."/>
            <person name="Lecointre G."/>
            <person name="Bobe J."/>
            <person name="Postlethwait J.H."/>
            <person name="Berthelot C."/>
            <person name="Roest Crollius H."/>
            <person name="Guiguen Y."/>
        </authorList>
    </citation>
    <scope>NUCLEOTIDE SEQUENCE</scope>
    <source>
        <strain evidence="1">NC1722</strain>
    </source>
</reference>
<gene>
    <name evidence="1" type="ORF">AAFF_G00134890</name>
</gene>